<proteinExistence type="predicted"/>
<comment type="caution">
    <text evidence="1">The sequence shown here is derived from an EMBL/GenBank/DDBJ whole genome shotgun (WGS) entry which is preliminary data.</text>
</comment>
<sequence length="214" mass="24693">MKRILQFYILILLAVTGGCGMSKEKDNGKANQEPMPETEAFQDEFTREFMKSAEEIEEGYYTFESKTKGYTMLFPENGKISKGDYEQVDTDYEALSFAEKIDQENVTYFVTINFEESPHAKNTSLYTKQLSIATGYSGEYTPYKLEDKTIYYGEYTDHDSGLYFYNAYIFSNESDKGIRFVFSGRCIDEPKSCEPSPSVIKDRIKRVTESITFK</sequence>
<evidence type="ECO:0008006" key="3">
    <source>
        <dbReference type="Google" id="ProtNLM"/>
    </source>
</evidence>
<gene>
    <name evidence="1" type="ORF">GS18_0216215</name>
</gene>
<organism evidence="1 2">
    <name type="scientific">Metabacillus indicus</name>
    <name type="common">Bacillus indicus</name>
    <dbReference type="NCBI Taxonomy" id="246786"/>
    <lineage>
        <taxon>Bacteria</taxon>
        <taxon>Bacillati</taxon>
        <taxon>Bacillota</taxon>
        <taxon>Bacilli</taxon>
        <taxon>Bacillales</taxon>
        <taxon>Bacillaceae</taxon>
        <taxon>Metabacillus</taxon>
    </lineage>
</organism>
<name>A0A084GNP7_METID</name>
<dbReference type="AlphaFoldDB" id="A0A084GNP7"/>
<evidence type="ECO:0000313" key="2">
    <source>
        <dbReference type="Proteomes" id="UP000028549"/>
    </source>
</evidence>
<reference evidence="1 2" key="1">
    <citation type="journal article" date="2005" name="Int. J. Syst. Evol. Microbiol.">
        <title>Bacillus cibi sp. nov., isolated from jeotgal, a traditional Korean fermented seafood.</title>
        <authorList>
            <person name="Yoon J.H."/>
            <person name="Lee C.H."/>
            <person name="Oh T.K."/>
        </authorList>
    </citation>
    <scope>NUCLEOTIDE SEQUENCE [LARGE SCALE GENOMIC DNA]</scope>
    <source>
        <strain evidence="1 2">DSM 16189</strain>
    </source>
</reference>
<dbReference type="Proteomes" id="UP000028549">
    <property type="component" value="Unassembled WGS sequence"/>
</dbReference>
<keyword evidence="2" id="KW-1185">Reference proteome</keyword>
<dbReference type="STRING" id="246786.GS18_0216215"/>
<dbReference type="EMBL" id="JNVC02000013">
    <property type="protein sequence ID" value="KEZ48959.1"/>
    <property type="molecule type" value="Genomic_DNA"/>
</dbReference>
<evidence type="ECO:0000313" key="1">
    <source>
        <dbReference type="EMBL" id="KEZ48959.1"/>
    </source>
</evidence>
<protein>
    <recommendedName>
        <fullName evidence="3">Lipoprotein YvcA</fullName>
    </recommendedName>
</protein>
<accession>A0A084GNP7</accession>
<dbReference type="PROSITE" id="PS51257">
    <property type="entry name" value="PROKAR_LIPOPROTEIN"/>
    <property type="match status" value="1"/>
</dbReference>